<dbReference type="Proteomes" id="UP001148614">
    <property type="component" value="Unassembled WGS sequence"/>
</dbReference>
<name>A0A9W8TLM2_9PEZI</name>
<evidence type="ECO:0000313" key="1">
    <source>
        <dbReference type="EMBL" id="KAJ3568001.1"/>
    </source>
</evidence>
<dbReference type="EMBL" id="JANPWZ010001180">
    <property type="protein sequence ID" value="KAJ3568001.1"/>
    <property type="molecule type" value="Genomic_DNA"/>
</dbReference>
<reference evidence="1" key="1">
    <citation type="submission" date="2022-07" db="EMBL/GenBank/DDBJ databases">
        <title>Genome Sequence of Xylaria arbuscula.</title>
        <authorList>
            <person name="Buettner E."/>
        </authorList>
    </citation>
    <scope>NUCLEOTIDE SEQUENCE</scope>
    <source>
        <strain evidence="1">VT107</strain>
    </source>
</reference>
<organism evidence="1 2">
    <name type="scientific">Xylaria arbuscula</name>
    <dbReference type="NCBI Taxonomy" id="114810"/>
    <lineage>
        <taxon>Eukaryota</taxon>
        <taxon>Fungi</taxon>
        <taxon>Dikarya</taxon>
        <taxon>Ascomycota</taxon>
        <taxon>Pezizomycotina</taxon>
        <taxon>Sordariomycetes</taxon>
        <taxon>Xylariomycetidae</taxon>
        <taxon>Xylariales</taxon>
        <taxon>Xylariaceae</taxon>
        <taxon>Xylaria</taxon>
    </lineage>
</organism>
<dbReference type="AlphaFoldDB" id="A0A9W8TLM2"/>
<keyword evidence="2" id="KW-1185">Reference proteome</keyword>
<comment type="caution">
    <text evidence="1">The sequence shown here is derived from an EMBL/GenBank/DDBJ whole genome shotgun (WGS) entry which is preliminary data.</text>
</comment>
<evidence type="ECO:0000313" key="2">
    <source>
        <dbReference type="Proteomes" id="UP001148614"/>
    </source>
</evidence>
<protein>
    <submittedName>
        <fullName evidence="1">Uncharacterized protein</fullName>
    </submittedName>
</protein>
<accession>A0A9W8TLM2</accession>
<proteinExistence type="predicted"/>
<sequence length="123" mass="13172">MYLAITGWGYDIAVADIPGLRADHIARADGVGVTNSISTAAVRATVDRQCTFRHAIALCCLRRAQLLARANHPGSGPAVTILTALLRWGFRVLGPGFRTIDKPVGRYQQIFSQKIGAIRSAAA</sequence>
<gene>
    <name evidence="1" type="ORF">NPX13_g6572</name>
</gene>